<dbReference type="Gene3D" id="1.20.1250.20">
    <property type="entry name" value="MFS general substrate transporter like domains"/>
    <property type="match status" value="1"/>
</dbReference>
<accession>A0A6J7IZU1</accession>
<keyword evidence="1" id="KW-0812">Transmembrane</keyword>
<organism evidence="3">
    <name type="scientific">freshwater metagenome</name>
    <dbReference type="NCBI Taxonomy" id="449393"/>
    <lineage>
        <taxon>unclassified sequences</taxon>
        <taxon>metagenomes</taxon>
        <taxon>ecological metagenomes</taxon>
    </lineage>
</organism>
<feature type="transmembrane region" description="Helical" evidence="1">
    <location>
        <begin position="45"/>
        <end position="68"/>
    </location>
</feature>
<proteinExistence type="predicted"/>
<feature type="transmembrane region" description="Helical" evidence="1">
    <location>
        <begin position="75"/>
        <end position="94"/>
    </location>
</feature>
<evidence type="ECO:0000259" key="2">
    <source>
        <dbReference type="PROSITE" id="PS50850"/>
    </source>
</evidence>
<keyword evidence="1" id="KW-0472">Membrane</keyword>
<dbReference type="PROSITE" id="PS50850">
    <property type="entry name" value="MFS"/>
    <property type="match status" value="1"/>
</dbReference>
<gene>
    <name evidence="3" type="ORF">UFOPK3609_02236</name>
</gene>
<dbReference type="GO" id="GO:0022857">
    <property type="term" value="F:transmembrane transporter activity"/>
    <property type="evidence" value="ECO:0007669"/>
    <property type="project" value="InterPro"/>
</dbReference>
<dbReference type="Pfam" id="PF07690">
    <property type="entry name" value="MFS_1"/>
    <property type="match status" value="1"/>
</dbReference>
<protein>
    <submittedName>
        <fullName evidence="3">Unannotated protein</fullName>
    </submittedName>
</protein>
<dbReference type="SUPFAM" id="SSF103473">
    <property type="entry name" value="MFS general substrate transporter"/>
    <property type="match status" value="1"/>
</dbReference>
<feature type="domain" description="Major facilitator superfamily (MFS) profile" evidence="2">
    <location>
        <begin position="1"/>
        <end position="100"/>
    </location>
</feature>
<dbReference type="InterPro" id="IPR036259">
    <property type="entry name" value="MFS_trans_sf"/>
</dbReference>
<dbReference type="AlphaFoldDB" id="A0A6J7IZU1"/>
<keyword evidence="1" id="KW-1133">Transmembrane helix</keyword>
<evidence type="ECO:0000256" key="1">
    <source>
        <dbReference type="SAM" id="Phobius"/>
    </source>
</evidence>
<name>A0A6J7IZU1_9ZZZZ</name>
<dbReference type="InterPro" id="IPR020846">
    <property type="entry name" value="MFS_dom"/>
</dbReference>
<sequence length="100" mass="9572">MLLALATGPVTLLLAVTVFAAGAALLGVAPAAVVGDVVEGRGGTAIAVWQMASDLGSVIGPLAAGLLIDRASFGAALGVSAAVVAVCAVLGLRVPARQPD</sequence>
<dbReference type="InterPro" id="IPR011701">
    <property type="entry name" value="MFS"/>
</dbReference>
<dbReference type="EMBL" id="CAFBMQ010000462">
    <property type="protein sequence ID" value="CAB4936379.1"/>
    <property type="molecule type" value="Genomic_DNA"/>
</dbReference>
<reference evidence="3" key="1">
    <citation type="submission" date="2020-05" db="EMBL/GenBank/DDBJ databases">
        <authorList>
            <person name="Chiriac C."/>
            <person name="Salcher M."/>
            <person name="Ghai R."/>
            <person name="Kavagutti S V."/>
        </authorList>
    </citation>
    <scope>NUCLEOTIDE SEQUENCE</scope>
</reference>
<evidence type="ECO:0000313" key="3">
    <source>
        <dbReference type="EMBL" id="CAB4936379.1"/>
    </source>
</evidence>